<accession>A0A3L8PAI7</accession>
<comment type="caution">
    <text evidence="2">The sequence shown here is derived from an EMBL/GenBank/DDBJ whole genome shotgun (WGS) entry which is preliminary data.</text>
</comment>
<sequence length="117" mass="12546">MAVATSKNQPKSDAPKAAVKDLREGIELLKTMDGQFVSTDVEVDPQAELAGVYRKVGAGGTVMRPTQVGPAMLFENVKGYDISVIVGVLASRKRLAAFMGADEKHLGRHMLNAMHHA</sequence>
<keyword evidence="3" id="KW-1185">Reference proteome</keyword>
<dbReference type="Pfam" id="PF20695">
    <property type="entry name" value="UbiD_N"/>
    <property type="match status" value="1"/>
</dbReference>
<organism evidence="2 3">
    <name type="scientific">Aeromicrobium phragmitis</name>
    <dbReference type="NCBI Taxonomy" id="2478914"/>
    <lineage>
        <taxon>Bacteria</taxon>
        <taxon>Bacillati</taxon>
        <taxon>Actinomycetota</taxon>
        <taxon>Actinomycetes</taxon>
        <taxon>Propionibacteriales</taxon>
        <taxon>Nocardioidaceae</taxon>
        <taxon>Aeromicrobium</taxon>
    </lineage>
</organism>
<gene>
    <name evidence="2" type="ORF">D9V41_16675</name>
</gene>
<evidence type="ECO:0000313" key="2">
    <source>
        <dbReference type="EMBL" id="RLV52105.1"/>
    </source>
</evidence>
<dbReference type="GO" id="GO:0016831">
    <property type="term" value="F:carboxy-lyase activity"/>
    <property type="evidence" value="ECO:0007669"/>
    <property type="project" value="InterPro"/>
</dbReference>
<dbReference type="Proteomes" id="UP000282515">
    <property type="component" value="Unassembled WGS sequence"/>
</dbReference>
<feature type="domain" description="3-octaprenyl-4-hydroxybenzoate carboxy-lyase-like N-terminal" evidence="1">
    <location>
        <begin position="33"/>
        <end position="114"/>
    </location>
</feature>
<dbReference type="PANTHER" id="PTHR30108">
    <property type="entry name" value="3-OCTAPRENYL-4-HYDROXYBENZOATE CARBOXY-LYASE-RELATED"/>
    <property type="match status" value="1"/>
</dbReference>
<evidence type="ECO:0000313" key="3">
    <source>
        <dbReference type="Proteomes" id="UP000282515"/>
    </source>
</evidence>
<reference evidence="2 3" key="1">
    <citation type="submission" date="2018-10" db="EMBL/GenBank/DDBJ databases">
        <title>Aeromicrobium sp. 9W16Y-2 whole genome shotgun sequence.</title>
        <authorList>
            <person name="Li F."/>
        </authorList>
    </citation>
    <scope>NUCLEOTIDE SEQUENCE [LARGE SCALE GENOMIC DNA]</scope>
    <source>
        <strain evidence="2 3">9W16Y-2</strain>
    </source>
</reference>
<dbReference type="GO" id="GO:0005737">
    <property type="term" value="C:cytoplasm"/>
    <property type="evidence" value="ECO:0007669"/>
    <property type="project" value="TreeGrafter"/>
</dbReference>
<name>A0A3L8PAI7_9ACTN</name>
<dbReference type="AlphaFoldDB" id="A0A3L8PAI7"/>
<feature type="non-terminal residue" evidence="2">
    <location>
        <position position="117"/>
    </location>
</feature>
<dbReference type="EMBL" id="RDBF01000143">
    <property type="protein sequence ID" value="RLV52105.1"/>
    <property type="molecule type" value="Genomic_DNA"/>
</dbReference>
<proteinExistence type="predicted"/>
<dbReference type="SUPFAM" id="SSF50475">
    <property type="entry name" value="FMN-binding split barrel"/>
    <property type="match status" value="1"/>
</dbReference>
<protein>
    <submittedName>
        <fullName evidence="2">UbiD family decarboxylase</fullName>
    </submittedName>
</protein>
<evidence type="ECO:0000259" key="1">
    <source>
        <dbReference type="Pfam" id="PF20695"/>
    </source>
</evidence>
<dbReference type="InterPro" id="IPR049383">
    <property type="entry name" value="UbiD-like_N"/>
</dbReference>
<dbReference type="PANTHER" id="PTHR30108:SF17">
    <property type="entry name" value="FERULIC ACID DECARBOXYLASE 1"/>
    <property type="match status" value="1"/>
</dbReference>
<dbReference type="InterPro" id="IPR002830">
    <property type="entry name" value="UbiD"/>
</dbReference>